<dbReference type="EMBL" id="WKPJ01000010">
    <property type="protein sequence ID" value="MSA89354.1"/>
    <property type="molecule type" value="Genomic_DNA"/>
</dbReference>
<dbReference type="InterPro" id="IPR001360">
    <property type="entry name" value="Glyco_hydro_1"/>
</dbReference>
<dbReference type="GO" id="GO:0008422">
    <property type="term" value="F:beta-glucosidase activity"/>
    <property type="evidence" value="ECO:0007669"/>
    <property type="project" value="TreeGrafter"/>
</dbReference>
<proteinExistence type="inferred from homology"/>
<dbReference type="Proteomes" id="UP000480929">
    <property type="component" value="Unassembled WGS sequence"/>
</dbReference>
<dbReference type="Pfam" id="PF00232">
    <property type="entry name" value="Glyco_hydro_1"/>
    <property type="match status" value="1"/>
</dbReference>
<evidence type="ECO:0000313" key="8">
    <source>
        <dbReference type="Proteomes" id="UP000480929"/>
    </source>
</evidence>
<dbReference type="PANTHER" id="PTHR10353">
    <property type="entry name" value="GLYCOSYL HYDROLASE"/>
    <property type="match status" value="1"/>
</dbReference>
<protein>
    <submittedName>
        <fullName evidence="5">Family 1 glycosylhydrolase</fullName>
    </submittedName>
</protein>
<dbReference type="SUPFAM" id="SSF51445">
    <property type="entry name" value="(Trans)glycosidases"/>
    <property type="match status" value="1"/>
</dbReference>
<evidence type="ECO:0000313" key="5">
    <source>
        <dbReference type="EMBL" id="MSA89354.1"/>
    </source>
</evidence>
<dbReference type="InterPro" id="IPR017853">
    <property type="entry name" value="GH"/>
</dbReference>
<dbReference type="Proteomes" id="UP000433575">
    <property type="component" value="Unassembled WGS sequence"/>
</dbReference>
<evidence type="ECO:0000313" key="7">
    <source>
        <dbReference type="Proteomes" id="UP000433575"/>
    </source>
</evidence>
<dbReference type="AlphaFoldDB" id="A0A6N7S647"/>
<comment type="similarity">
    <text evidence="1 4">Belongs to the glycosyl hydrolase 1 family.</text>
</comment>
<evidence type="ECO:0000313" key="6">
    <source>
        <dbReference type="EMBL" id="MSC33032.1"/>
    </source>
</evidence>
<reference evidence="7 8" key="1">
    <citation type="journal article" date="2019" name="Nat. Med.">
        <title>A library of human gut bacterial isolates paired with longitudinal multiomics data enables mechanistic microbiome research.</title>
        <authorList>
            <person name="Poyet M."/>
            <person name="Groussin M."/>
            <person name="Gibbons S.M."/>
            <person name="Avila-Pacheco J."/>
            <person name="Jiang X."/>
            <person name="Kearney S.M."/>
            <person name="Perrotta A.R."/>
            <person name="Berdy B."/>
            <person name="Zhao S."/>
            <person name="Lieberman T.D."/>
            <person name="Swanson P.K."/>
            <person name="Smith M."/>
            <person name="Roesemann S."/>
            <person name="Alexander J.E."/>
            <person name="Rich S.A."/>
            <person name="Livny J."/>
            <person name="Vlamakis H."/>
            <person name="Clish C."/>
            <person name="Bullock K."/>
            <person name="Deik A."/>
            <person name="Scott J."/>
            <person name="Pierce K.A."/>
            <person name="Xavier R.J."/>
            <person name="Alm E.J."/>
        </authorList>
    </citation>
    <scope>NUCLEOTIDE SEQUENCE [LARGE SCALE GENOMIC DNA]</scope>
    <source>
        <strain evidence="5 7">BIOML-A4</strain>
        <strain evidence="6 8">BIOML-A5</strain>
    </source>
</reference>
<dbReference type="EMBL" id="WKPI01000011">
    <property type="protein sequence ID" value="MSC33032.1"/>
    <property type="molecule type" value="Genomic_DNA"/>
</dbReference>
<name>A0A6N7S647_9FIRM</name>
<gene>
    <name evidence="6" type="ORF">GKD88_07850</name>
    <name evidence="5" type="ORF">GKE08_08445</name>
</gene>
<dbReference type="PRINTS" id="PR00131">
    <property type="entry name" value="GLHYDRLASE1"/>
</dbReference>
<keyword evidence="2 5" id="KW-0378">Hydrolase</keyword>
<evidence type="ECO:0000256" key="1">
    <source>
        <dbReference type="ARBA" id="ARBA00010838"/>
    </source>
</evidence>
<keyword evidence="8" id="KW-1185">Reference proteome</keyword>
<dbReference type="PANTHER" id="PTHR10353:SF122">
    <property type="entry name" value="6-PHOSPHO-BETA-GLUCOSIDASE ASCB-RELATED"/>
    <property type="match status" value="1"/>
</dbReference>
<organism evidence="5 7">
    <name type="scientific">Holdemania massiliensis</name>
    <dbReference type="NCBI Taxonomy" id="1468449"/>
    <lineage>
        <taxon>Bacteria</taxon>
        <taxon>Bacillati</taxon>
        <taxon>Bacillota</taxon>
        <taxon>Erysipelotrichia</taxon>
        <taxon>Erysipelotrichales</taxon>
        <taxon>Erysipelotrichaceae</taxon>
        <taxon>Holdemania</taxon>
    </lineage>
</organism>
<evidence type="ECO:0000256" key="3">
    <source>
        <dbReference type="ARBA" id="ARBA00023295"/>
    </source>
</evidence>
<dbReference type="GO" id="GO:0016052">
    <property type="term" value="P:carbohydrate catabolic process"/>
    <property type="evidence" value="ECO:0007669"/>
    <property type="project" value="TreeGrafter"/>
</dbReference>
<evidence type="ECO:0000256" key="2">
    <source>
        <dbReference type="ARBA" id="ARBA00022801"/>
    </source>
</evidence>
<sequence length="480" mass="55712">MKYGFPNNFLWGGAIAANQAEGAWNEGGKGLSVPDVDWHNPHLIRGGKRDADSEMTSTRLNDLLAIDEDWQFPKRSGIDFYHTYREDLALMKELGLKAFRTSINWARIYPDGDDTQPNEEGLKFYDDLIDTILANGMEPIITLFHYELPLKLVTEYGGWRNKQLIDFYARFAQTCFERYKEKVRYWILINQINLIYVESFNSLGILCDQVENLEEAKYQAIHNQFVACSLATKLGRDIDPNFKLGMMISDHNCYPETASPEDVFSTLQKNQMSQFFYGDVRIRGYYPGYALRYFEDHQLNIDWTEEELDLIKNYTADYMAFSYYYSRMNSAVRNTPELNDISRNPLLPASVWGWCVDPLGLRNSLNVYYDRYQLPLMIAENGLGALDELIEGTVEDDYRIDYLREHLKAIKEALHDGVDVFAYCAWGPIDIVSCTTNEMSKRYGFVYVDLNDDGTGSRKRFKKKSFEWYKQVIKTNGEAL</sequence>
<keyword evidence="3" id="KW-0326">Glycosidase</keyword>
<dbReference type="RefSeq" id="WP_154238651.1">
    <property type="nucleotide sequence ID" value="NZ_CALJPI010000030.1"/>
</dbReference>
<dbReference type="Gene3D" id="3.20.20.80">
    <property type="entry name" value="Glycosidases"/>
    <property type="match status" value="1"/>
</dbReference>
<accession>A0A6N7S647</accession>
<evidence type="ECO:0000256" key="4">
    <source>
        <dbReference type="RuleBase" id="RU003690"/>
    </source>
</evidence>
<dbReference type="GO" id="GO:0005829">
    <property type="term" value="C:cytosol"/>
    <property type="evidence" value="ECO:0007669"/>
    <property type="project" value="TreeGrafter"/>
</dbReference>
<dbReference type="OrthoDB" id="2339329at2"/>
<dbReference type="PROSITE" id="PS00653">
    <property type="entry name" value="GLYCOSYL_HYDROL_F1_2"/>
    <property type="match status" value="1"/>
</dbReference>
<comment type="caution">
    <text evidence="5">The sequence shown here is derived from an EMBL/GenBank/DDBJ whole genome shotgun (WGS) entry which is preliminary data.</text>
</comment>
<dbReference type="InterPro" id="IPR033132">
    <property type="entry name" value="GH_1_N_CS"/>
</dbReference>
<dbReference type="FunFam" id="3.20.20.80:FF:000004">
    <property type="entry name" value="Beta-glucosidase 6-phospho-beta-glucosidase"/>
    <property type="match status" value="1"/>
</dbReference>